<dbReference type="EMBL" id="JAUOZS010000001">
    <property type="protein sequence ID" value="MDT8903210.1"/>
    <property type="molecule type" value="Genomic_DNA"/>
</dbReference>
<keyword evidence="1" id="KW-0812">Transmembrane</keyword>
<keyword evidence="1" id="KW-1133">Transmembrane helix</keyword>
<evidence type="ECO:0000256" key="1">
    <source>
        <dbReference type="SAM" id="Phobius"/>
    </source>
</evidence>
<sequence length="63" mass="7073">MMGYGYGYPGMFGFMSGFGIVFALLHIAIIVYILWRFTQISHSLQRIAASLEKMGRAPDKNAQ</sequence>
<accession>A0ABU3P2E2</accession>
<protein>
    <submittedName>
        <fullName evidence="2">Uncharacterized protein</fullName>
    </submittedName>
</protein>
<organism evidence="2 3">
    <name type="scientific">Anaeroselena agilis</name>
    <dbReference type="NCBI Taxonomy" id="3063788"/>
    <lineage>
        <taxon>Bacteria</taxon>
        <taxon>Bacillati</taxon>
        <taxon>Bacillota</taxon>
        <taxon>Negativicutes</taxon>
        <taxon>Acetonemataceae</taxon>
        <taxon>Anaeroselena</taxon>
    </lineage>
</organism>
<feature type="transmembrane region" description="Helical" evidence="1">
    <location>
        <begin position="12"/>
        <end position="35"/>
    </location>
</feature>
<evidence type="ECO:0000313" key="3">
    <source>
        <dbReference type="Proteomes" id="UP001254848"/>
    </source>
</evidence>
<comment type="caution">
    <text evidence="2">The sequence shown here is derived from an EMBL/GenBank/DDBJ whole genome shotgun (WGS) entry which is preliminary data.</text>
</comment>
<evidence type="ECO:0000313" key="2">
    <source>
        <dbReference type="EMBL" id="MDT8903210.1"/>
    </source>
</evidence>
<proteinExistence type="predicted"/>
<dbReference type="Proteomes" id="UP001254848">
    <property type="component" value="Unassembled WGS sequence"/>
</dbReference>
<dbReference type="RefSeq" id="WP_413781669.1">
    <property type="nucleotide sequence ID" value="NZ_JAUOZS010000001.1"/>
</dbReference>
<keyword evidence="1" id="KW-0472">Membrane</keyword>
<name>A0ABU3P2E2_9FIRM</name>
<reference evidence="2 3" key="1">
    <citation type="submission" date="2023-07" db="EMBL/GenBank/DDBJ databases">
        <title>The novel representative of Negativicutes class, Anaeroselena agilis gen. nov. sp. nov.</title>
        <authorList>
            <person name="Prokofeva M.I."/>
            <person name="Elcheninov A.G."/>
            <person name="Klyukina A."/>
            <person name="Kublanov I.V."/>
            <person name="Frolov E.N."/>
            <person name="Podosokorskaya O.A."/>
        </authorList>
    </citation>
    <scope>NUCLEOTIDE SEQUENCE [LARGE SCALE GENOMIC DNA]</scope>
    <source>
        <strain evidence="2 3">4137-cl</strain>
    </source>
</reference>
<keyword evidence="3" id="KW-1185">Reference proteome</keyword>
<gene>
    <name evidence="2" type="ORF">Q4T40_18395</name>
</gene>